<name>A0A365NYN1_9FLAO</name>
<evidence type="ECO:0000259" key="4">
    <source>
        <dbReference type="PROSITE" id="PS50835"/>
    </source>
</evidence>
<evidence type="ECO:0000313" key="5">
    <source>
        <dbReference type="EMBL" id="RBA27348.1"/>
    </source>
</evidence>
<dbReference type="Pfam" id="PF18911">
    <property type="entry name" value="PKD_4"/>
    <property type="match status" value="2"/>
</dbReference>
<comment type="caution">
    <text evidence="5">The sequence shown here is derived from an EMBL/GenBank/DDBJ whole genome shotgun (WGS) entry which is preliminary data.</text>
</comment>
<reference evidence="5 6" key="1">
    <citation type="submission" date="2018-06" db="EMBL/GenBank/DDBJ databases">
        <title>Flavobacterium tibetense sp. nov., isolated from a wetland YonghuCo on Tibetan Plateau.</title>
        <authorList>
            <person name="Xing P."/>
            <person name="Phurbu D."/>
            <person name="Lu H."/>
        </authorList>
    </citation>
    <scope>NUCLEOTIDE SEQUENCE [LARGE SCALE GENOMIC DNA]</scope>
    <source>
        <strain evidence="5 6">YH5</strain>
    </source>
</reference>
<gene>
    <name evidence="5" type="ORF">DPN68_12665</name>
</gene>
<dbReference type="InterPro" id="IPR008983">
    <property type="entry name" value="Tumour_necrosis_fac-like_dom"/>
</dbReference>
<evidence type="ECO:0000259" key="3">
    <source>
        <dbReference type="PROSITE" id="PS50093"/>
    </source>
</evidence>
<dbReference type="SMART" id="SM00089">
    <property type="entry name" value="PKD"/>
    <property type="match status" value="3"/>
</dbReference>
<dbReference type="Pfam" id="PF18962">
    <property type="entry name" value="Por_Secre_tail"/>
    <property type="match status" value="1"/>
</dbReference>
<protein>
    <recommendedName>
        <fullName evidence="7">PKD domain-containing protein</fullName>
    </recommendedName>
</protein>
<dbReference type="PROSITE" id="PS50093">
    <property type="entry name" value="PKD"/>
    <property type="match status" value="2"/>
</dbReference>
<organism evidence="5 6">
    <name type="scientific">Flavobacterium tibetense</name>
    <dbReference type="NCBI Taxonomy" id="2233533"/>
    <lineage>
        <taxon>Bacteria</taxon>
        <taxon>Pseudomonadati</taxon>
        <taxon>Bacteroidota</taxon>
        <taxon>Flavobacteriia</taxon>
        <taxon>Flavobacteriales</taxon>
        <taxon>Flavobacteriaceae</taxon>
        <taxon>Flavobacterium</taxon>
    </lineage>
</organism>
<dbReference type="InterPro" id="IPR000601">
    <property type="entry name" value="PKD_dom"/>
</dbReference>
<feature type="domain" description="PKD" evidence="3">
    <location>
        <begin position="847"/>
        <end position="892"/>
    </location>
</feature>
<dbReference type="InterPro" id="IPR035986">
    <property type="entry name" value="PKD_dom_sf"/>
</dbReference>
<feature type="signal peptide" evidence="2">
    <location>
        <begin position="1"/>
        <end position="18"/>
    </location>
</feature>
<dbReference type="SUPFAM" id="SSF49842">
    <property type="entry name" value="TNF-like"/>
    <property type="match status" value="1"/>
</dbReference>
<dbReference type="CDD" id="cd00146">
    <property type="entry name" value="PKD"/>
    <property type="match status" value="3"/>
</dbReference>
<feature type="domain" description="Ig-like" evidence="4">
    <location>
        <begin position="1424"/>
        <end position="1510"/>
    </location>
</feature>
<dbReference type="InterPro" id="IPR007110">
    <property type="entry name" value="Ig-like_dom"/>
</dbReference>
<keyword evidence="1 2" id="KW-0732">Signal</keyword>
<dbReference type="PROSITE" id="PS50835">
    <property type="entry name" value="IG_LIKE"/>
    <property type="match status" value="1"/>
</dbReference>
<dbReference type="Gene3D" id="2.60.40.10">
    <property type="entry name" value="Immunoglobulins"/>
    <property type="match status" value="3"/>
</dbReference>
<dbReference type="InterPro" id="IPR026444">
    <property type="entry name" value="Secre_tail"/>
</dbReference>
<evidence type="ECO:0000256" key="2">
    <source>
        <dbReference type="SAM" id="SignalP"/>
    </source>
</evidence>
<dbReference type="EMBL" id="QLST01000023">
    <property type="protein sequence ID" value="RBA27348.1"/>
    <property type="molecule type" value="Genomic_DNA"/>
</dbReference>
<evidence type="ECO:0000256" key="1">
    <source>
        <dbReference type="ARBA" id="ARBA00022729"/>
    </source>
</evidence>
<accession>A0A365NYN1</accession>
<dbReference type="SUPFAM" id="SSF49299">
    <property type="entry name" value="PKD domain"/>
    <property type="match status" value="3"/>
</dbReference>
<proteinExistence type="predicted"/>
<evidence type="ECO:0000313" key="6">
    <source>
        <dbReference type="Proteomes" id="UP000253319"/>
    </source>
</evidence>
<sequence length="2306" mass="249708">MKKTLLFILFFSFCLVGAQNKSSLSIDQIEKEIEVYTKKQIKTYKLSPKETLTIRAGMMDEISHHGGEFDEEKFENSINEFKVYKLRIDFFSKFPEKKMVYEQPILNNTQRQTCSDGGFENGAPTSVYTFRQAINPTTGISTNIITTGANFAPISVSGTLNDNNSFLTLTSPGVDPLVPVQRVFNGNRAIKLNASAAPQSNGGFHVTTMSRTFVINESSFNYNYSLILRNPGNHPVNVQPFFVVRLYDSNNNIIRQSSVVSNINDCLFTNAGTQNNPLLYTGWVCDQIDTSDLVGQQVTVEFIIADCAWSAHFGTVYIDDVCNTNCANPISGSINLNPIQTIFCPTTSQTICGTYTVPQQSILDSITLNVTQNGVIVGTVTTPTSLTNDTFCFEVPTSAFGNNPNGNFEFQAVANFTRVCTIQGNFPLNPISDNSANDTGPDVVITNCINALSDWFTTSTCLLGSFNILDNDSVYGNQATPANTIITTSGIIDPNIQVNTNTGLVTINSGIAPGTYTINYQICNENLPSHCDQGIITITINSPQIIANDDDFSTLNINSCDGGDTPTVFSNDSFCGVNINSTNSNVTLLNNGGITGATINSNGIITIPSGTAPGTYTIQYQICQMGTTTFCDTANVTIVIAQGATPTFDFLTTICSGTQAPILPATSNNGIAGTWNPTVIDNTTSGNYTFTPAGNCALPVTIVVEIINQCGLFLQWGSDVSCQLADDDDPRIKFDADIVDGPCIRVCENSTIVYELTGDVSSIDYTEWNITGGTFTATNTSCTIQWNTNASFSAIQATVNLTDGTILIVNRCVEKLNAPNVLFGVMPNNTLTEVTVCENNVVIFNNLTTTNNGHDDIYYNWDFGDGTTSNAFEPTHVYTNSGTYDVTLIAFNGCSCIGKYRMRVIVERGIAPIECPTVVCENERATYSIPSQYGENCEIKWTVEGGEIVEQNNDNTEIAVIWNNVNESGFGYVTVGAEECYRCTSTIKVPVVLNKGTIIGIETLCEKTQGLYTLPQWPTTDFTWTLDDAGTGATLIQTNQRNEIVVQAGLAGTITLSCSYFNTLLGCGGTATYEIKVTPSLTVDGDKIVCKNTTHSYNLNFNGNNVSAVNWQITGPNNFSQNGISSPLSITFPSVGIYNVAVTDPNYCLRNFFQIQVLDVPQMPAAVNGPLTVCPGIPVTYSCIVPNGATANWEVTNGTIIGNNTGSQVMVNFDPLATTPFEIKVSYSIDNCISDVLTTVIEREIPIVDFTIVDPIVCGSSFATYAINSIDVDNYVWTITPASAGSIQSGQNSNQVYILWNQTPQTGVQVKVTVRKCGAEFSETTLVDIINSPAVTISGPASACTGNPVSFDFNLSIGNGFTNVVWDFGDGITVNSTTSNSVTHTYNEPIQTSTTFTVTATVYGANGCLMPATATHQVVVSPSPVVNLSPTVNLNLCDPSNIPADYTYTVNLQGGFSPTDTVQWFKDGSATGVTTPTIDVSLSGLGVGTYYAVVTNVYNCTANTNSFRVMNNCTSGCNQTETIDGIATNLDCNSVTVEITNYSGTPDETFISYPVNMNNNITNITPNQVTASGLNPGEYSFTLYAEYPNGCFAKKNISFIIPYKAGIKHNITCATTGGGYDVQLLDYSIYYPDTPPTSFEFTTDNGVTWQTGNVVGGIAQLTTNLAPGTYTIGIRIQRAGYPSCTYFETLVLPDYPVATFTHDAYACQNNAMQFYADDTTADLQYFWEFINDGSSNLQQNPIKTFSSIDIQFVRLTVTNKYGCSATYTKTVNIVSNNMNGDLILTPENTCIGSSIEINYSPDLNTNTVQTLYWYHNNYTAIPFAVTSASSNLSLTVTQSGQYFVYAQNYDGCFEYGNIKPISVTFIPAPESPVIKGATSICINNPINLSVPINSNIQYAWTLNGNPMPTWDNFTEINYLPTTIGNYVFTVTAQVPSGNGTMCYGLPSTHVVTVLETPNTPEIAITQVQCSPYRVTVSVTNPQGGVSYYWSNGDTGTTAYVTHDGPLQVRAEANGCSVTAQLDLPTDLEALAWIFPDGCFSLCEREETGYIIGPLGEFEGWKWLENGNSIVTGTGSISPLTTISAPNEYQLYLHNGYCDATYANASFTTINCAECEIGFEIGKPKCIKINGVYVYEVTMNITNSIGVPVTITINAPNGEGYFTSSTHNLTVGNNPVTSYFYPLNGFNGGTISFMVEGNSEKGACSTKFELDFPYCNSNPRMSESTEDIVILAPNPTKDSTTLMYELQAREPVTIEISDPMGRIIWSKSFIENKGKVLLDCSRYAAGYYPVLIKQNGKVVKHTKLIVQ</sequence>
<dbReference type="InterPro" id="IPR013783">
    <property type="entry name" value="Ig-like_fold"/>
</dbReference>
<feature type="domain" description="PKD" evidence="3">
    <location>
        <begin position="1332"/>
        <end position="1402"/>
    </location>
</feature>
<dbReference type="InterPro" id="IPR022409">
    <property type="entry name" value="PKD/Chitinase_dom"/>
</dbReference>
<feature type="chain" id="PRO_5017065620" description="PKD domain-containing protein" evidence="2">
    <location>
        <begin position="19"/>
        <end position="2306"/>
    </location>
</feature>
<keyword evidence="6" id="KW-1185">Reference proteome</keyword>
<dbReference type="OrthoDB" id="8913664at2"/>
<evidence type="ECO:0008006" key="7">
    <source>
        <dbReference type="Google" id="ProtNLM"/>
    </source>
</evidence>
<dbReference type="RefSeq" id="WP_113990010.1">
    <property type="nucleotide sequence ID" value="NZ_QLST01000023.1"/>
</dbReference>
<dbReference type="Proteomes" id="UP000253319">
    <property type="component" value="Unassembled WGS sequence"/>
</dbReference>